<protein>
    <recommendedName>
        <fullName evidence="3">5'-Nucleotidase C-terminal domain-containing protein</fullName>
    </recommendedName>
</protein>
<feature type="region of interest" description="Disordered" evidence="2">
    <location>
        <begin position="1278"/>
        <end position="1341"/>
    </location>
</feature>
<dbReference type="PANTHER" id="PTHR11575:SF48">
    <property type="entry name" value="5'-NUCLEOTIDASE"/>
    <property type="match status" value="1"/>
</dbReference>
<comment type="caution">
    <text evidence="4">The sequence shown here is derived from an EMBL/GenBank/DDBJ whole genome shotgun (WGS) entry which is preliminary data.</text>
</comment>
<dbReference type="Gene3D" id="3.60.21.10">
    <property type="match status" value="1"/>
</dbReference>
<dbReference type="InterPro" id="IPR029052">
    <property type="entry name" value="Metallo-depent_PP-like"/>
</dbReference>
<sequence>MIPALNASETSAACLGNHDLDFGVEQFEYLAGLCKFPWLCGNALDDDDGESVALGNCRKSVMLTTSDGLKVGVMGLVEREWLDTINTLPPNLKFLEPETVARELAAELRKQGAEIVIALNHQREPNDIELAESLERGIVDTILSGHDHYDAHSETNGTHILRSGSDFKQLSYLEAWKRTNENVGSGPSWNFRIVRRDVVCSISPDAKVDEMVEKITASLRPKLEKPIGYTVAPLDARFTTVRTKESNMGNWVCDFMRYHYNADCCLMAAGTIRGDQVYPPGRQGLSHLSAIVAALENGVSKYPALEGRFPQVSGITFCFDPARPAISRCSNVKINGEVVQLEKEYTMARTEYMVRGKDGFTSLLLEYHGGVAKSVVGDETGMLISMLLRQYFMSLKILGRWKNWSAPMGRHWANVHEDFHEVHLVREPVKPGETLPTTSREHSRTVAGEIQSGSAGLVRTALQSGSSRQNHLKYDYTHEHILQHSDSEDEHSHRADLPAVRNMPQNGHQDTGKRERELMIMRRVMRKWWRIAKLPGHPAMAEDHGEDFGVHWTKGICPRVEERIVMIGGQWHLSTPTPYDPPLTYGGWNQSRSLGVRIASLLHAREQATNDALSEPTKGDGVTSYDFAQRNGGSPRSDESRKRKRKHKVVIHSSPFLRCVQTSVAIAAGMAQFQPPSEAGSRPSTSRSRTPNTLHSASPRLRALEGKGSPNLAPISEPRDFAHVIARRVLAEHKRHRRCKLRVDAFLGEWLNPGYFDHITPPPPSALMLATAKAELMRHESVDIFTPTISTKTSQSSLWGGASNLRGDSKDSTSEDWEEPQDTLPPSPSRRDRTGSMSSIGSNDSASGRRSPFRQNHATQAVTSSIPKPETTVYVPPTPHYAISSSDHIPRGYIAHARQSCVNVDYQWDSSRPPQNWGDGGELGEEWSQMHKRFRKGLNHLIHWYSQHNVDDRAEDALGFDQAERHALEAEVHDDDDEVEDLVVVLVTHGAGCNALIGALTGQPVLLDVGMASLTVATRRDNAHVVLPPVASRDVEGNPGPSPSPEETLSGQAARRVSLDLGLSSIYEMKLVSSSEHLRPGADPRRAPSLSSRSDDQRSGLGAPSKLQDQRGSSNGREAADTGFADWSLTDSSRSSSSSRSGTSSMLGSAVRRPSVPVLSSASGGLGRSNTLPVVPGRSEPGSPGLWTPPGAGSTPVLKAKEATSDQKSVGEALPEPAGAAAQSIPASVIAKAATSDHTEGSSRSTAMSLALSGALDGAADTPLPPAMIQNALAHSTNGINETHGSPPQVQHTHDHKPSLSNVSDLPAQPPQSLGRTMSQKGLWGAKPGGDKVRRDFGEGPKKRWTLVVDE</sequence>
<dbReference type="Gene3D" id="3.40.50.1240">
    <property type="entry name" value="Phosphoglycerate mutase-like"/>
    <property type="match status" value="2"/>
</dbReference>
<dbReference type="InterPro" id="IPR029033">
    <property type="entry name" value="His_PPase_superfam"/>
</dbReference>
<dbReference type="Pfam" id="PF02872">
    <property type="entry name" value="5_nucleotid_C"/>
    <property type="match status" value="2"/>
</dbReference>
<feature type="compositionally biased region" description="Polar residues" evidence="2">
    <location>
        <begin position="1158"/>
        <end position="1172"/>
    </location>
</feature>
<feature type="region of interest" description="Disordered" evidence="2">
    <location>
        <begin position="609"/>
        <end position="649"/>
    </location>
</feature>
<feature type="compositionally biased region" description="Polar residues" evidence="2">
    <location>
        <begin position="1311"/>
        <end position="1320"/>
    </location>
</feature>
<evidence type="ECO:0000313" key="5">
    <source>
        <dbReference type="Proteomes" id="UP001274830"/>
    </source>
</evidence>
<dbReference type="SUPFAM" id="SSF56300">
    <property type="entry name" value="Metallo-dependent phosphatases"/>
    <property type="match status" value="1"/>
</dbReference>
<evidence type="ECO:0000256" key="2">
    <source>
        <dbReference type="SAM" id="MobiDB-lite"/>
    </source>
</evidence>
<feature type="compositionally biased region" description="Basic and acidic residues" evidence="2">
    <location>
        <begin position="1076"/>
        <end position="1086"/>
    </location>
</feature>
<dbReference type="InterPro" id="IPR008334">
    <property type="entry name" value="5'-Nucleotdase_C"/>
</dbReference>
<dbReference type="GO" id="GO:0016787">
    <property type="term" value="F:hydrolase activity"/>
    <property type="evidence" value="ECO:0007669"/>
    <property type="project" value="InterPro"/>
</dbReference>
<gene>
    <name evidence="4" type="ORF">LTR78_006837</name>
</gene>
<feature type="compositionally biased region" description="Low complexity" evidence="2">
    <location>
        <begin position="681"/>
        <end position="691"/>
    </location>
</feature>
<dbReference type="PANTHER" id="PTHR11575">
    <property type="entry name" value="5'-NUCLEOTIDASE-RELATED"/>
    <property type="match status" value="1"/>
</dbReference>
<feature type="compositionally biased region" description="Polar residues" evidence="2">
    <location>
        <begin position="1278"/>
        <end position="1291"/>
    </location>
</feature>
<reference evidence="4" key="1">
    <citation type="submission" date="2023-07" db="EMBL/GenBank/DDBJ databases">
        <title>Black Yeasts Isolated from many extreme environments.</title>
        <authorList>
            <person name="Coleine C."/>
            <person name="Stajich J.E."/>
            <person name="Selbmann L."/>
        </authorList>
    </citation>
    <scope>NUCLEOTIDE SEQUENCE</scope>
    <source>
        <strain evidence="4">CCFEE 5485</strain>
    </source>
</reference>
<dbReference type="Gene3D" id="3.90.780.10">
    <property type="entry name" value="5'-Nucleotidase, C-terminal domain"/>
    <property type="match status" value="2"/>
</dbReference>
<evidence type="ECO:0000313" key="4">
    <source>
        <dbReference type="EMBL" id="KAK3673292.1"/>
    </source>
</evidence>
<feature type="region of interest" description="Disordered" evidence="2">
    <location>
        <begin position="1076"/>
        <end position="1224"/>
    </location>
</feature>
<accession>A0AAE0WKB3</accession>
<dbReference type="SUPFAM" id="SSF55816">
    <property type="entry name" value="5'-nucleotidase (syn. UDP-sugar hydrolase), C-terminal domain"/>
    <property type="match status" value="1"/>
</dbReference>
<dbReference type="SUPFAM" id="SSF53254">
    <property type="entry name" value="Phosphoglycerate mutase-like"/>
    <property type="match status" value="1"/>
</dbReference>
<name>A0AAE0WKB3_9PEZI</name>
<keyword evidence="5" id="KW-1185">Reference proteome</keyword>
<evidence type="ECO:0000259" key="3">
    <source>
        <dbReference type="Pfam" id="PF02872"/>
    </source>
</evidence>
<proteinExistence type="inferred from homology"/>
<dbReference type="Proteomes" id="UP001274830">
    <property type="component" value="Unassembled WGS sequence"/>
</dbReference>
<feature type="compositionally biased region" description="Polar residues" evidence="2">
    <location>
        <begin position="835"/>
        <end position="866"/>
    </location>
</feature>
<feature type="domain" description="5'-Nucleotidase C-terminal" evidence="3">
    <location>
        <begin position="290"/>
        <end position="362"/>
    </location>
</feature>
<feature type="region of interest" description="Disordered" evidence="2">
    <location>
        <begin position="673"/>
        <end position="715"/>
    </location>
</feature>
<feature type="region of interest" description="Disordered" evidence="2">
    <location>
        <begin position="792"/>
        <end position="879"/>
    </location>
</feature>
<dbReference type="GO" id="GO:0009166">
    <property type="term" value="P:nucleotide catabolic process"/>
    <property type="evidence" value="ECO:0007669"/>
    <property type="project" value="InterPro"/>
</dbReference>
<dbReference type="InterPro" id="IPR036907">
    <property type="entry name" value="5'-Nucleotdase_C_sf"/>
</dbReference>
<comment type="similarity">
    <text evidence="1">Belongs to the 5'-nucleotidase family.</text>
</comment>
<dbReference type="InterPro" id="IPR006179">
    <property type="entry name" value="5_nucleotidase/apyrase"/>
</dbReference>
<feature type="compositionally biased region" description="Low complexity" evidence="2">
    <location>
        <begin position="1128"/>
        <end position="1149"/>
    </location>
</feature>
<organism evidence="4 5">
    <name type="scientific">Recurvomyces mirabilis</name>
    <dbReference type="NCBI Taxonomy" id="574656"/>
    <lineage>
        <taxon>Eukaryota</taxon>
        <taxon>Fungi</taxon>
        <taxon>Dikarya</taxon>
        <taxon>Ascomycota</taxon>
        <taxon>Pezizomycotina</taxon>
        <taxon>Dothideomycetes</taxon>
        <taxon>Dothideomycetidae</taxon>
        <taxon>Mycosphaerellales</taxon>
        <taxon>Teratosphaeriaceae</taxon>
        <taxon>Recurvomyces</taxon>
    </lineage>
</organism>
<feature type="region of interest" description="Disordered" evidence="2">
    <location>
        <begin position="1028"/>
        <end position="1052"/>
    </location>
</feature>
<feature type="compositionally biased region" description="Basic and acidic residues" evidence="2">
    <location>
        <begin position="1329"/>
        <end position="1341"/>
    </location>
</feature>
<feature type="compositionally biased region" description="Low complexity" evidence="2">
    <location>
        <begin position="1211"/>
        <end position="1222"/>
    </location>
</feature>
<evidence type="ECO:0000256" key="1">
    <source>
        <dbReference type="ARBA" id="ARBA00006654"/>
    </source>
</evidence>
<feature type="domain" description="5'-Nucleotidase C-terminal" evidence="3">
    <location>
        <begin position="236"/>
        <end position="281"/>
    </location>
</feature>
<dbReference type="EMBL" id="JAUTXT010000026">
    <property type="protein sequence ID" value="KAK3673292.1"/>
    <property type="molecule type" value="Genomic_DNA"/>
</dbReference>